<dbReference type="PROSITE" id="PS51186">
    <property type="entry name" value="GNAT"/>
    <property type="match status" value="1"/>
</dbReference>
<gene>
    <name evidence="2" type="ORF">CRI93_10075</name>
</gene>
<dbReference type="Gene3D" id="3.40.630.30">
    <property type="match status" value="1"/>
</dbReference>
<dbReference type="PANTHER" id="PTHR43305">
    <property type="entry name" value="FAMILY N-ACETYLTRANSFERASE, PUTATIVE (AFU_ORTHOLOGUE AFUA_2G01380)-RELATED"/>
    <property type="match status" value="1"/>
</dbReference>
<dbReference type="OrthoDB" id="9803233at2"/>
<dbReference type="RefSeq" id="WP_098062508.1">
    <property type="nucleotide sequence ID" value="NZ_PDEP01000008.1"/>
</dbReference>
<dbReference type="CDD" id="cd04301">
    <property type="entry name" value="NAT_SF"/>
    <property type="match status" value="1"/>
</dbReference>
<accession>A0A2H3NKZ5</accession>
<dbReference type="GO" id="GO:0016747">
    <property type="term" value="F:acyltransferase activity, transferring groups other than amino-acyl groups"/>
    <property type="evidence" value="ECO:0007669"/>
    <property type="project" value="InterPro"/>
</dbReference>
<feature type="domain" description="N-acetyltransferase" evidence="1">
    <location>
        <begin position="1"/>
        <end position="159"/>
    </location>
</feature>
<organism evidence="2 3">
    <name type="scientific">Longimonas halophila</name>
    <dbReference type="NCBI Taxonomy" id="1469170"/>
    <lineage>
        <taxon>Bacteria</taxon>
        <taxon>Pseudomonadati</taxon>
        <taxon>Rhodothermota</taxon>
        <taxon>Rhodothermia</taxon>
        <taxon>Rhodothermales</taxon>
        <taxon>Salisaetaceae</taxon>
        <taxon>Longimonas</taxon>
    </lineage>
</organism>
<evidence type="ECO:0000259" key="1">
    <source>
        <dbReference type="PROSITE" id="PS51186"/>
    </source>
</evidence>
<dbReference type="EMBL" id="PDEP01000008">
    <property type="protein sequence ID" value="PEN06614.1"/>
    <property type="molecule type" value="Genomic_DNA"/>
</dbReference>
<dbReference type="InterPro" id="IPR000182">
    <property type="entry name" value="GNAT_dom"/>
</dbReference>
<keyword evidence="2" id="KW-0808">Transferase</keyword>
<dbReference type="Proteomes" id="UP000221024">
    <property type="component" value="Unassembled WGS sequence"/>
</dbReference>
<sequence length="159" mass="18027">MPIRTATTPLELDTVRQLFRDYARELEVDLCFQDFEAELDELPGPYASPEGAMLLAYRSDTDAPEQAVGCVALKPLPDEGMCEMKRLYVIPDARGEGWGRILAEAILTEARHRGYTHMRLDTLASLHAARALYRKLGFTEITAYYENPLSDVIYMETHL</sequence>
<evidence type="ECO:0000313" key="3">
    <source>
        <dbReference type="Proteomes" id="UP000221024"/>
    </source>
</evidence>
<proteinExistence type="predicted"/>
<dbReference type="Pfam" id="PF00583">
    <property type="entry name" value="Acetyltransf_1"/>
    <property type="match status" value="1"/>
</dbReference>
<reference evidence="2 3" key="1">
    <citation type="submission" date="2017-10" db="EMBL/GenBank/DDBJ databases">
        <title>Draft genome of Longimonas halophila.</title>
        <authorList>
            <person name="Goh K.M."/>
            <person name="Shamsir M.S."/>
            <person name="Lim S.W."/>
        </authorList>
    </citation>
    <scope>NUCLEOTIDE SEQUENCE [LARGE SCALE GENOMIC DNA]</scope>
    <source>
        <strain evidence="2 3">KCTC 42399</strain>
    </source>
</reference>
<dbReference type="SUPFAM" id="SSF55729">
    <property type="entry name" value="Acyl-CoA N-acyltransferases (Nat)"/>
    <property type="match status" value="1"/>
</dbReference>
<protein>
    <submittedName>
        <fullName evidence="2">GNAT family N-acetyltransferase</fullName>
    </submittedName>
</protein>
<keyword evidence="3" id="KW-1185">Reference proteome</keyword>
<dbReference type="PANTHER" id="PTHR43305:SF1">
    <property type="entry name" value="FAMILY N-ACETYLTRANSFERASE, PUTATIVE (AFU_ORTHOLOGUE AFUA_2G01380)-RELATED"/>
    <property type="match status" value="1"/>
</dbReference>
<comment type="caution">
    <text evidence="2">The sequence shown here is derived from an EMBL/GenBank/DDBJ whole genome shotgun (WGS) entry which is preliminary data.</text>
</comment>
<evidence type="ECO:0000313" key="2">
    <source>
        <dbReference type="EMBL" id="PEN06614.1"/>
    </source>
</evidence>
<name>A0A2H3NKZ5_9BACT</name>
<dbReference type="InterPro" id="IPR016181">
    <property type="entry name" value="Acyl_CoA_acyltransferase"/>
</dbReference>
<dbReference type="AlphaFoldDB" id="A0A2H3NKZ5"/>
<dbReference type="InterPro" id="IPR052777">
    <property type="entry name" value="Acetyltransferase_Enz"/>
</dbReference>